<dbReference type="InterPro" id="IPR011545">
    <property type="entry name" value="DEAD/DEAH_box_helicase_dom"/>
</dbReference>
<accession>A0A1J1HGA2</accession>
<evidence type="ECO:0000313" key="18">
    <source>
        <dbReference type="EMBL" id="CRK87032.1"/>
    </source>
</evidence>
<dbReference type="SUPFAM" id="SSF52540">
    <property type="entry name" value="P-loop containing nucleoside triphosphate hydrolases"/>
    <property type="match status" value="2"/>
</dbReference>
<comment type="similarity">
    <text evidence="11">Belongs to the DEAD box helicase family. DDX41 subfamily.</text>
</comment>
<evidence type="ECO:0000256" key="10">
    <source>
        <dbReference type="ARBA" id="ARBA00022884"/>
    </source>
</evidence>
<feature type="domain" description="Helicase ATP-binding" evidence="15">
    <location>
        <begin position="210"/>
        <end position="394"/>
    </location>
</feature>
<dbReference type="GO" id="GO:0043186">
    <property type="term" value="C:P granule"/>
    <property type="evidence" value="ECO:0007669"/>
    <property type="project" value="UniProtKB-ARBA"/>
</dbReference>
<dbReference type="SMART" id="SM00487">
    <property type="entry name" value="DEXDc"/>
    <property type="match status" value="1"/>
</dbReference>
<sequence>MSQEEPAVKRYRRDEDDKKSDIESEDDIYTPYIPVKERKKQQLLKLGRIVQLSNEAANIGKSSSENEHDSDVNQEDLGRKFNISLLDQHAELKKIAESKKVSAVEKQLKEEEKILEIVAEKKALMGVAELAKGIQYEDPIKTSWKPPRYVLAKPDFVHETIRQKLKILAEGEDIPPPLKTFKDMKFPKPVLIALQRRGIKKPTPIQIQGIPTALSGRDLIGIAFTGSGKTLVFVLPLVMFCLEQEIRLPFIPNEGPYGLIICPSRELAKQTYDIIKYHCGHLQQAGFPEIRSALAIGGTPVNETMSVVNHGIHILVATPGRLMDMLDKKMIKLDICRYLCMDEADRMIDMGFEEDIRTIFSYFKGQRQTLLFSATMPKKIQNFAKSALVKPITINVGRAGAASLNVTQDVEYVKQEAKVVYLLDCLQKTAPPVLIFAEKKQDVDQIHEYLLLKGVEAVAIHGGKDQEERSRAVEQFRNQEKDVLVASDVASKGLDFQNIQHVINFDMPDDIENYVHRIGRTGRSETKGLATTFVNKTTEHFVLLDLKHLLKEAKQKIPTFLAELCSENEKNPELSDGCAYCGGLGFQREMETSNPPQDFSTDHDIASKRLNELMVEYLNIKKIERDNIIGDLHSEVRKRVYALKKLQLDTIKLDAEFHREVFNLEQKFQCKHDEVYKKQMKIVNGLYQPSEEECKVSGCEIPPSNSENDSEPPTGIPHFWFYVLKNVNELKPMIKDQDEKILKHLVDVRANSKSIPNLSFELEFHFEPNKFFKNSVLTKTYLMKCCPDPDDPFSFEGPEIFKTTGCEILWNPGMNVTENSEYPSALSFFKADSFFNFFNPPEMKAGDSSEAEQIETYLESDFEVGHYLKDRVIPRAVLFFLGEIDDSEMDDDSITFNPDVGDYEVGDGETNVGDN</sequence>
<dbReference type="SUPFAM" id="SSF143113">
    <property type="entry name" value="NAP-like"/>
    <property type="match status" value="1"/>
</dbReference>
<evidence type="ECO:0000259" key="16">
    <source>
        <dbReference type="PROSITE" id="PS51194"/>
    </source>
</evidence>
<comment type="similarity">
    <text evidence="1">Belongs to the nucleosome assembly protein (NAP) family.</text>
</comment>
<dbReference type="GO" id="GO:0006334">
    <property type="term" value="P:nucleosome assembly"/>
    <property type="evidence" value="ECO:0007669"/>
    <property type="project" value="InterPro"/>
</dbReference>
<evidence type="ECO:0000256" key="8">
    <source>
        <dbReference type="ARBA" id="ARBA00022833"/>
    </source>
</evidence>
<evidence type="ECO:0000259" key="15">
    <source>
        <dbReference type="PROSITE" id="PS51192"/>
    </source>
</evidence>
<dbReference type="InterPro" id="IPR044113">
    <property type="entry name" value="DEADc_DDX41"/>
</dbReference>
<keyword evidence="3" id="KW-0479">Metal-binding</keyword>
<feature type="domain" description="Helicase C-terminal" evidence="16">
    <location>
        <begin position="405"/>
        <end position="565"/>
    </location>
</feature>
<dbReference type="InterPro" id="IPR001650">
    <property type="entry name" value="Helicase_C-like"/>
</dbReference>
<keyword evidence="8" id="KW-0862">Zinc</keyword>
<feature type="compositionally biased region" description="Basic and acidic residues" evidence="14">
    <location>
        <begin position="1"/>
        <end position="22"/>
    </location>
</feature>
<dbReference type="STRING" id="568069.A0A1J1HGA2"/>
<evidence type="ECO:0000256" key="14">
    <source>
        <dbReference type="SAM" id="MobiDB-lite"/>
    </source>
</evidence>
<evidence type="ECO:0000256" key="13">
    <source>
        <dbReference type="PROSITE-ProRule" id="PRU00552"/>
    </source>
</evidence>
<feature type="domain" description="DEAD-box RNA helicase Q" evidence="17">
    <location>
        <begin position="179"/>
        <end position="207"/>
    </location>
</feature>
<dbReference type="Pfam" id="PF00956">
    <property type="entry name" value="NAP"/>
    <property type="match status" value="1"/>
</dbReference>
<dbReference type="OrthoDB" id="196131at2759"/>
<dbReference type="Gene3D" id="3.40.50.300">
    <property type="entry name" value="P-loop containing nucleotide triphosphate hydrolases"/>
    <property type="match status" value="2"/>
</dbReference>
<name>A0A1J1HGA2_9DIPT</name>
<dbReference type="GO" id="GO:0016787">
    <property type="term" value="F:hydrolase activity"/>
    <property type="evidence" value="ECO:0007669"/>
    <property type="project" value="UniProtKB-KW"/>
</dbReference>
<gene>
    <name evidence="18" type="ORF">CLUMA_CG000831</name>
</gene>
<dbReference type="InterPro" id="IPR037231">
    <property type="entry name" value="NAP-like_sf"/>
</dbReference>
<feature type="short sequence motif" description="Q motif" evidence="13">
    <location>
        <begin position="179"/>
        <end position="207"/>
    </location>
</feature>
<dbReference type="InterPro" id="IPR002164">
    <property type="entry name" value="NAP_family"/>
</dbReference>
<dbReference type="PROSITE" id="PS51192">
    <property type="entry name" value="HELICASE_ATP_BIND_1"/>
    <property type="match status" value="1"/>
</dbReference>
<keyword evidence="7" id="KW-0347">Helicase</keyword>
<evidence type="ECO:0000256" key="7">
    <source>
        <dbReference type="ARBA" id="ARBA00022806"/>
    </source>
</evidence>
<reference evidence="18 19" key="1">
    <citation type="submission" date="2015-04" db="EMBL/GenBank/DDBJ databases">
        <authorList>
            <person name="Syromyatnikov M.Y."/>
            <person name="Popov V.N."/>
        </authorList>
    </citation>
    <scope>NUCLEOTIDE SEQUENCE [LARGE SCALE GENOMIC DNA]</scope>
</reference>
<dbReference type="Gene3D" id="1.20.5.1500">
    <property type="match status" value="1"/>
</dbReference>
<dbReference type="GO" id="GO:0003723">
    <property type="term" value="F:RNA binding"/>
    <property type="evidence" value="ECO:0007669"/>
    <property type="project" value="UniProtKB-KW"/>
</dbReference>
<keyword evidence="19" id="KW-1185">Reference proteome</keyword>
<dbReference type="PROSITE" id="PS51195">
    <property type="entry name" value="Q_MOTIF"/>
    <property type="match status" value="1"/>
</dbReference>
<dbReference type="PROSITE" id="PS51194">
    <property type="entry name" value="HELICASE_CTER"/>
    <property type="match status" value="1"/>
</dbReference>
<dbReference type="CDD" id="cd17951">
    <property type="entry name" value="DEADc_DDX41"/>
    <property type="match status" value="1"/>
</dbReference>
<dbReference type="FunFam" id="3.40.50.300:FF:000449">
    <property type="entry name" value="Probable ATP-dependent RNA helicase DDX41"/>
    <property type="match status" value="1"/>
</dbReference>
<dbReference type="GO" id="GO:0005524">
    <property type="term" value="F:ATP binding"/>
    <property type="evidence" value="ECO:0007669"/>
    <property type="project" value="UniProtKB-KW"/>
</dbReference>
<evidence type="ECO:0000313" key="19">
    <source>
        <dbReference type="Proteomes" id="UP000183832"/>
    </source>
</evidence>
<comment type="catalytic activity">
    <reaction evidence="12">
        <text>ATP + H2O = ADP + phosphate + H(+)</text>
        <dbReference type="Rhea" id="RHEA:13065"/>
        <dbReference type="ChEBI" id="CHEBI:15377"/>
        <dbReference type="ChEBI" id="CHEBI:15378"/>
        <dbReference type="ChEBI" id="CHEBI:30616"/>
        <dbReference type="ChEBI" id="CHEBI:43474"/>
        <dbReference type="ChEBI" id="CHEBI:456216"/>
        <dbReference type="EC" id="3.6.4.13"/>
    </reaction>
</comment>
<dbReference type="InterPro" id="IPR014001">
    <property type="entry name" value="Helicase_ATP-bd"/>
</dbReference>
<dbReference type="CDD" id="cd18787">
    <property type="entry name" value="SF2_C_DEAD"/>
    <property type="match status" value="1"/>
</dbReference>
<dbReference type="GO" id="GO:0003724">
    <property type="term" value="F:RNA helicase activity"/>
    <property type="evidence" value="ECO:0007669"/>
    <property type="project" value="UniProtKB-EC"/>
</dbReference>
<keyword evidence="10" id="KW-0694">RNA-binding</keyword>
<proteinExistence type="inferred from homology"/>
<dbReference type="GO" id="GO:0008432">
    <property type="term" value="F:JUN kinase binding"/>
    <property type="evidence" value="ECO:0007669"/>
    <property type="project" value="UniProtKB-ARBA"/>
</dbReference>
<dbReference type="Pfam" id="PF00270">
    <property type="entry name" value="DEAD"/>
    <property type="match status" value="1"/>
</dbReference>
<evidence type="ECO:0000256" key="4">
    <source>
        <dbReference type="ARBA" id="ARBA00022741"/>
    </source>
</evidence>
<evidence type="ECO:0000256" key="1">
    <source>
        <dbReference type="ARBA" id="ARBA00009947"/>
    </source>
</evidence>
<protein>
    <recommendedName>
        <fullName evidence="2">RNA helicase</fullName>
        <ecNumber evidence="2">3.6.4.13</ecNumber>
    </recommendedName>
</protein>
<dbReference type="PANTHER" id="PTHR47958">
    <property type="entry name" value="ATP-DEPENDENT RNA HELICASE DBP3"/>
    <property type="match status" value="1"/>
</dbReference>
<dbReference type="AlphaFoldDB" id="A0A1J1HGA2"/>
<dbReference type="EMBL" id="CVRI01000003">
    <property type="protein sequence ID" value="CRK87032.1"/>
    <property type="molecule type" value="Genomic_DNA"/>
</dbReference>
<dbReference type="SMART" id="SM00490">
    <property type="entry name" value="HELICc"/>
    <property type="match status" value="1"/>
</dbReference>
<evidence type="ECO:0000256" key="2">
    <source>
        <dbReference type="ARBA" id="ARBA00012552"/>
    </source>
</evidence>
<dbReference type="InterPro" id="IPR014014">
    <property type="entry name" value="RNA_helicase_DEAD_Q_motif"/>
</dbReference>
<keyword evidence="6" id="KW-0378">Hydrolase</keyword>
<keyword evidence="5" id="KW-0863">Zinc-finger</keyword>
<keyword evidence="4" id="KW-0547">Nucleotide-binding</keyword>
<evidence type="ECO:0000256" key="5">
    <source>
        <dbReference type="ARBA" id="ARBA00022771"/>
    </source>
</evidence>
<dbReference type="EC" id="3.6.4.13" evidence="2"/>
<dbReference type="Proteomes" id="UP000183832">
    <property type="component" value="Unassembled WGS sequence"/>
</dbReference>
<evidence type="ECO:0000256" key="3">
    <source>
        <dbReference type="ARBA" id="ARBA00022723"/>
    </source>
</evidence>
<evidence type="ECO:0000256" key="12">
    <source>
        <dbReference type="ARBA" id="ARBA00047984"/>
    </source>
</evidence>
<evidence type="ECO:0000259" key="17">
    <source>
        <dbReference type="PROSITE" id="PS51195"/>
    </source>
</evidence>
<keyword evidence="9" id="KW-0067">ATP-binding</keyword>
<dbReference type="GO" id="GO:0008270">
    <property type="term" value="F:zinc ion binding"/>
    <property type="evidence" value="ECO:0007669"/>
    <property type="project" value="UniProtKB-KW"/>
</dbReference>
<feature type="region of interest" description="Disordered" evidence="14">
    <location>
        <begin position="1"/>
        <end position="27"/>
    </location>
</feature>
<dbReference type="GO" id="GO:0000398">
    <property type="term" value="P:mRNA splicing, via spliceosome"/>
    <property type="evidence" value="ECO:0007669"/>
    <property type="project" value="InterPro"/>
</dbReference>
<dbReference type="GO" id="GO:0005634">
    <property type="term" value="C:nucleus"/>
    <property type="evidence" value="ECO:0007669"/>
    <property type="project" value="InterPro"/>
</dbReference>
<organism evidence="18 19">
    <name type="scientific">Clunio marinus</name>
    <dbReference type="NCBI Taxonomy" id="568069"/>
    <lineage>
        <taxon>Eukaryota</taxon>
        <taxon>Metazoa</taxon>
        <taxon>Ecdysozoa</taxon>
        <taxon>Arthropoda</taxon>
        <taxon>Hexapoda</taxon>
        <taxon>Insecta</taxon>
        <taxon>Pterygota</taxon>
        <taxon>Neoptera</taxon>
        <taxon>Endopterygota</taxon>
        <taxon>Diptera</taxon>
        <taxon>Nematocera</taxon>
        <taxon>Chironomoidea</taxon>
        <taxon>Chironomidae</taxon>
        <taxon>Clunio</taxon>
    </lineage>
</organism>
<dbReference type="InterPro" id="IPR027417">
    <property type="entry name" value="P-loop_NTPase"/>
</dbReference>
<evidence type="ECO:0000256" key="9">
    <source>
        <dbReference type="ARBA" id="ARBA00022840"/>
    </source>
</evidence>
<dbReference type="Gene3D" id="3.30.1120.90">
    <property type="entry name" value="Nucleosome assembly protein"/>
    <property type="match status" value="1"/>
</dbReference>
<dbReference type="FunFam" id="3.40.50.300:FF:000657">
    <property type="entry name" value="Probable ATP-dependent RNA helicase DDX41"/>
    <property type="match status" value="1"/>
</dbReference>
<evidence type="ECO:0000256" key="11">
    <source>
        <dbReference type="ARBA" id="ARBA00023594"/>
    </source>
</evidence>
<evidence type="ECO:0000256" key="6">
    <source>
        <dbReference type="ARBA" id="ARBA00022801"/>
    </source>
</evidence>
<dbReference type="GO" id="GO:0010468">
    <property type="term" value="P:regulation of gene expression"/>
    <property type="evidence" value="ECO:0007669"/>
    <property type="project" value="UniProtKB-ARBA"/>
</dbReference>
<dbReference type="Pfam" id="PF00271">
    <property type="entry name" value="Helicase_C"/>
    <property type="match status" value="1"/>
</dbReference>